<gene>
    <name evidence="3" type="ORF">WN51_07096</name>
</gene>
<dbReference type="EMBL" id="KQ435905">
    <property type="protein sequence ID" value="KOX69026.1"/>
    <property type="molecule type" value="Genomic_DNA"/>
</dbReference>
<reference evidence="3 4" key="1">
    <citation type="submission" date="2015-07" db="EMBL/GenBank/DDBJ databases">
        <title>The genome of Melipona quadrifasciata.</title>
        <authorList>
            <person name="Pan H."/>
            <person name="Kapheim K."/>
        </authorList>
    </citation>
    <scope>NUCLEOTIDE SEQUENCE [LARGE SCALE GENOMIC DNA]</scope>
    <source>
        <strain evidence="3">0111107301</strain>
        <tissue evidence="3">Whole body</tissue>
    </source>
</reference>
<feature type="domain" description="DUF7041" evidence="2">
    <location>
        <begin position="88"/>
        <end position="130"/>
    </location>
</feature>
<protein>
    <recommendedName>
        <fullName evidence="2">DUF7041 domain-containing protein</fullName>
    </recommendedName>
</protein>
<evidence type="ECO:0000313" key="3">
    <source>
        <dbReference type="EMBL" id="KOX69026.1"/>
    </source>
</evidence>
<keyword evidence="4" id="KW-1185">Reference proteome</keyword>
<dbReference type="Pfam" id="PF23055">
    <property type="entry name" value="DUF7041"/>
    <property type="match status" value="1"/>
</dbReference>
<sequence length="140" mass="16467">MPKRFFHTCWLILTANEWTAFWRSGYSPHPQRLKLAFMIKTDSEIEDNQKSDINNFHPTNTNIGLKMYSNRKRVTFASNINFNYPRDSENAIEVTDVIRNPPAGDPYDWLKTAIIERTTDFGRKKLQQLLSQEELGDRKN</sequence>
<dbReference type="OrthoDB" id="7614231at2759"/>
<keyword evidence="1" id="KW-0732">Signal</keyword>
<feature type="signal peptide" evidence="1">
    <location>
        <begin position="1"/>
        <end position="20"/>
    </location>
</feature>
<dbReference type="AlphaFoldDB" id="A0A0M8ZSF4"/>
<dbReference type="Proteomes" id="UP000053105">
    <property type="component" value="Unassembled WGS sequence"/>
</dbReference>
<organism evidence="3 4">
    <name type="scientific">Melipona quadrifasciata</name>
    <dbReference type="NCBI Taxonomy" id="166423"/>
    <lineage>
        <taxon>Eukaryota</taxon>
        <taxon>Metazoa</taxon>
        <taxon>Ecdysozoa</taxon>
        <taxon>Arthropoda</taxon>
        <taxon>Hexapoda</taxon>
        <taxon>Insecta</taxon>
        <taxon>Pterygota</taxon>
        <taxon>Neoptera</taxon>
        <taxon>Endopterygota</taxon>
        <taxon>Hymenoptera</taxon>
        <taxon>Apocrita</taxon>
        <taxon>Aculeata</taxon>
        <taxon>Apoidea</taxon>
        <taxon>Anthophila</taxon>
        <taxon>Apidae</taxon>
        <taxon>Melipona</taxon>
    </lineage>
</organism>
<evidence type="ECO:0000259" key="2">
    <source>
        <dbReference type="Pfam" id="PF23055"/>
    </source>
</evidence>
<evidence type="ECO:0000313" key="4">
    <source>
        <dbReference type="Proteomes" id="UP000053105"/>
    </source>
</evidence>
<name>A0A0M8ZSF4_9HYME</name>
<feature type="chain" id="PRO_5005830831" description="DUF7041 domain-containing protein" evidence="1">
    <location>
        <begin position="21"/>
        <end position="140"/>
    </location>
</feature>
<evidence type="ECO:0000256" key="1">
    <source>
        <dbReference type="SAM" id="SignalP"/>
    </source>
</evidence>
<dbReference type="InterPro" id="IPR055469">
    <property type="entry name" value="DUF7041"/>
</dbReference>
<proteinExistence type="predicted"/>
<accession>A0A0M8ZSF4</accession>